<dbReference type="PANTHER" id="PTHR11786:SF0">
    <property type="entry name" value="ARYLAMINE N-ACETYLTRANSFERASE 4-RELATED"/>
    <property type="match status" value="1"/>
</dbReference>
<dbReference type="InterPro" id="IPR053710">
    <property type="entry name" value="Arylamine_NAT_domain_sf"/>
</dbReference>
<evidence type="ECO:0000256" key="2">
    <source>
        <dbReference type="RuleBase" id="RU003452"/>
    </source>
</evidence>
<dbReference type="PANTHER" id="PTHR11786">
    <property type="entry name" value="N-HYDROXYARYLAMINE O-ACETYLTRANSFERASE"/>
    <property type="match status" value="1"/>
</dbReference>
<comment type="caution">
    <text evidence="4">The sequence shown here is derived from an EMBL/GenBank/DDBJ whole genome shotgun (WGS) entry which is preliminary data.</text>
</comment>
<evidence type="ECO:0000256" key="3">
    <source>
        <dbReference type="SAM" id="SignalP"/>
    </source>
</evidence>
<proteinExistence type="inferred from homology"/>
<keyword evidence="5" id="KW-1185">Reference proteome</keyword>
<dbReference type="InterPro" id="IPR038765">
    <property type="entry name" value="Papain-like_cys_pep_sf"/>
</dbReference>
<comment type="similarity">
    <text evidence="1 2">Belongs to the arylamine N-acetyltransferase family.</text>
</comment>
<evidence type="ECO:0000313" key="4">
    <source>
        <dbReference type="EMBL" id="MFC3096673.1"/>
    </source>
</evidence>
<sequence length="281" mass="30350">MVADRLAAYLARLGLAHVPPASAAGLAEVQAAHRQAITFENIDVLRGQTPAIDSDSVFAKLVERGRGGYCFEQNRLYADMLAALGIANRPLLARPRLAMPADFIGPRTHVLLLAELGGQKWLADAGFGGSFVPPMPLEDGASAETPDGARHRLRRAGEPHGEWLLERSGPRTTTDGRARDTAEWQAQYSFDLAPVMPMDLEQANHWTATWPQSRFRAGLVVSLVLPAGFAALTDRTLSIGSTAAVEKRELAGAEELRAVLAQNFGLHLSLAEIAQLDLFDL</sequence>
<dbReference type="Pfam" id="PF00797">
    <property type="entry name" value="Acetyltransf_2"/>
    <property type="match status" value="1"/>
</dbReference>
<dbReference type="PRINTS" id="PR01543">
    <property type="entry name" value="ANATRNSFRASE"/>
</dbReference>
<reference evidence="5" key="1">
    <citation type="journal article" date="2019" name="Int. J. Syst. Evol. Microbiol.">
        <title>The Global Catalogue of Microorganisms (GCM) 10K type strain sequencing project: providing services to taxonomists for standard genome sequencing and annotation.</title>
        <authorList>
            <consortium name="The Broad Institute Genomics Platform"/>
            <consortium name="The Broad Institute Genome Sequencing Center for Infectious Disease"/>
            <person name="Wu L."/>
            <person name="Ma J."/>
        </authorList>
    </citation>
    <scope>NUCLEOTIDE SEQUENCE [LARGE SCALE GENOMIC DNA]</scope>
    <source>
        <strain evidence="5">KCTC 52607</strain>
    </source>
</reference>
<keyword evidence="3" id="KW-0732">Signal</keyword>
<dbReference type="EMBL" id="JBHRST010000002">
    <property type="protein sequence ID" value="MFC3096673.1"/>
    <property type="molecule type" value="Genomic_DNA"/>
</dbReference>
<protein>
    <submittedName>
        <fullName evidence="4">Arylamine N-acetyltransferase</fullName>
    </submittedName>
</protein>
<evidence type="ECO:0000256" key="1">
    <source>
        <dbReference type="ARBA" id="ARBA00006547"/>
    </source>
</evidence>
<feature type="chain" id="PRO_5045494987" evidence="3">
    <location>
        <begin position="24"/>
        <end position="281"/>
    </location>
</feature>
<dbReference type="Gene3D" id="3.30.2140.20">
    <property type="match status" value="1"/>
</dbReference>
<dbReference type="SUPFAM" id="SSF54001">
    <property type="entry name" value="Cysteine proteinases"/>
    <property type="match status" value="1"/>
</dbReference>
<evidence type="ECO:0000313" key="5">
    <source>
        <dbReference type="Proteomes" id="UP001595456"/>
    </source>
</evidence>
<organism evidence="4 5">
    <name type="scientific">Alteraurantiacibacter palmitatis</name>
    <dbReference type="NCBI Taxonomy" id="2054628"/>
    <lineage>
        <taxon>Bacteria</taxon>
        <taxon>Pseudomonadati</taxon>
        <taxon>Pseudomonadota</taxon>
        <taxon>Alphaproteobacteria</taxon>
        <taxon>Sphingomonadales</taxon>
        <taxon>Erythrobacteraceae</taxon>
        <taxon>Alteraurantiacibacter</taxon>
    </lineage>
</organism>
<gene>
    <name evidence="4" type="ORF">ACFODU_02510</name>
</gene>
<dbReference type="Proteomes" id="UP001595456">
    <property type="component" value="Unassembled WGS sequence"/>
</dbReference>
<dbReference type="RefSeq" id="WP_336925498.1">
    <property type="nucleotide sequence ID" value="NZ_JBANRO010000004.1"/>
</dbReference>
<accession>A0ABV7E459</accession>
<feature type="signal peptide" evidence="3">
    <location>
        <begin position="1"/>
        <end position="23"/>
    </location>
</feature>
<dbReference type="InterPro" id="IPR001447">
    <property type="entry name" value="Arylamine_N-AcTrfase"/>
</dbReference>
<name>A0ABV7E459_9SPHN</name>